<evidence type="ECO:0000256" key="1">
    <source>
        <dbReference type="SAM" id="Phobius"/>
    </source>
</evidence>
<keyword evidence="1" id="KW-1133">Transmembrane helix</keyword>
<keyword evidence="1" id="KW-0472">Membrane</keyword>
<dbReference type="EMBL" id="JBGBZN010000002">
    <property type="protein sequence ID" value="MEY9472215.1"/>
    <property type="molecule type" value="Genomic_DNA"/>
</dbReference>
<gene>
    <name evidence="2" type="ORF">ABH992_004614</name>
</gene>
<accession>A0ABV4GJU7</accession>
<protein>
    <submittedName>
        <fullName evidence="2">Uncharacterized protein</fullName>
    </submittedName>
</protein>
<feature type="transmembrane region" description="Helical" evidence="1">
    <location>
        <begin position="33"/>
        <end position="51"/>
    </location>
</feature>
<keyword evidence="3" id="KW-1185">Reference proteome</keyword>
<evidence type="ECO:0000313" key="2">
    <source>
        <dbReference type="EMBL" id="MEY9472215.1"/>
    </source>
</evidence>
<name>A0ABV4GJU7_9BRAD</name>
<evidence type="ECO:0000313" key="3">
    <source>
        <dbReference type="Proteomes" id="UP001565474"/>
    </source>
</evidence>
<proteinExistence type="predicted"/>
<dbReference type="Proteomes" id="UP001565474">
    <property type="component" value="Unassembled WGS sequence"/>
</dbReference>
<organism evidence="2 3">
    <name type="scientific">Bradyrhizobium yuanmingense</name>
    <dbReference type="NCBI Taxonomy" id="108015"/>
    <lineage>
        <taxon>Bacteria</taxon>
        <taxon>Pseudomonadati</taxon>
        <taxon>Pseudomonadota</taxon>
        <taxon>Alphaproteobacteria</taxon>
        <taxon>Hyphomicrobiales</taxon>
        <taxon>Nitrobacteraceae</taxon>
        <taxon>Bradyrhizobium</taxon>
    </lineage>
</organism>
<keyword evidence="1" id="KW-0812">Transmembrane</keyword>
<sequence>MLLVSPLVAAFAGVALIIGLWLTVFPFLNPMKWYWRALLLATAALLSWRYMAWRFTETLAPLDWTADALFSWDSPSSKL</sequence>
<feature type="transmembrane region" description="Helical" evidence="1">
    <location>
        <begin position="7"/>
        <end position="27"/>
    </location>
</feature>
<comment type="caution">
    <text evidence="2">The sequence shown here is derived from an EMBL/GenBank/DDBJ whole genome shotgun (WGS) entry which is preliminary data.</text>
</comment>
<reference evidence="2 3" key="1">
    <citation type="submission" date="2024-07" db="EMBL/GenBank/DDBJ databases">
        <title>Genomic Encyclopedia of Type Strains, Phase V (KMG-V): Genome sequencing to study the core and pangenomes of soil and plant-associated prokaryotes.</title>
        <authorList>
            <person name="Whitman W."/>
        </authorList>
    </citation>
    <scope>NUCLEOTIDE SEQUENCE [LARGE SCALE GENOMIC DNA]</scope>
    <source>
        <strain evidence="2 3">USDA 222</strain>
    </source>
</reference>